<dbReference type="RefSeq" id="WP_150803519.1">
    <property type="nucleotide sequence ID" value="NZ_CABVHY010000008.1"/>
</dbReference>
<dbReference type="InterPro" id="IPR046673">
    <property type="entry name" value="ToxA_N"/>
</dbReference>
<evidence type="ECO:0000313" key="2">
    <source>
        <dbReference type="EMBL" id="VVN92863.1"/>
    </source>
</evidence>
<proteinExistence type="predicted"/>
<accession>A0A5E7CAD5</accession>
<feature type="domain" description="Dermonecrotic toxin N-terminal" evidence="1">
    <location>
        <begin position="180"/>
        <end position="439"/>
    </location>
</feature>
<dbReference type="OrthoDB" id="7032306at2"/>
<gene>
    <name evidence="2" type="ORF">PS723_02016</name>
</gene>
<protein>
    <recommendedName>
        <fullName evidence="1">Dermonecrotic toxin N-terminal domain-containing protein</fullName>
    </recommendedName>
</protein>
<feature type="domain" description="Dermonecrotic toxin N-terminal" evidence="1">
    <location>
        <begin position="964"/>
        <end position="1210"/>
    </location>
</feature>
<evidence type="ECO:0000313" key="3">
    <source>
        <dbReference type="Proteomes" id="UP000379480"/>
    </source>
</evidence>
<reference evidence="2 3" key="1">
    <citation type="submission" date="2019-09" db="EMBL/GenBank/DDBJ databases">
        <authorList>
            <person name="Chandra G."/>
            <person name="Truman W A."/>
        </authorList>
    </citation>
    <scope>NUCLEOTIDE SEQUENCE [LARGE SCALE GENOMIC DNA]</scope>
    <source>
        <strain evidence="2">PS723</strain>
    </source>
</reference>
<organism evidence="2 3">
    <name type="scientific">Pseudomonas fluorescens</name>
    <dbReference type="NCBI Taxonomy" id="294"/>
    <lineage>
        <taxon>Bacteria</taxon>
        <taxon>Pseudomonadati</taxon>
        <taxon>Pseudomonadota</taxon>
        <taxon>Gammaproteobacteria</taxon>
        <taxon>Pseudomonadales</taxon>
        <taxon>Pseudomonadaceae</taxon>
        <taxon>Pseudomonas</taxon>
    </lineage>
</organism>
<dbReference type="EMBL" id="CABVHY010000008">
    <property type="protein sequence ID" value="VVN92863.1"/>
    <property type="molecule type" value="Genomic_DNA"/>
</dbReference>
<dbReference type="InterPro" id="IPR024079">
    <property type="entry name" value="MetalloPept_cat_dom_sf"/>
</dbReference>
<evidence type="ECO:0000259" key="1">
    <source>
        <dbReference type="Pfam" id="PF20178"/>
    </source>
</evidence>
<dbReference type="Gene3D" id="3.40.390.10">
    <property type="entry name" value="Collagenase (Catalytic Domain)"/>
    <property type="match status" value="1"/>
</dbReference>
<dbReference type="Proteomes" id="UP000379480">
    <property type="component" value="Unassembled WGS sequence"/>
</dbReference>
<name>A0A5E7CAD5_PSEFL</name>
<sequence>MANLPLSPYYDVDKLKTRYNEVLTNAVRDNDITDTDKQWLEAALLPDDNARAAQVVPMRIDRVQFVLPGKPPSDLLGSFKLIAPKVKDAPVFLYSLACGLEKYPDENALLGSLAERLKDPVKNRELLRYVPVDQRYAICATLPVELQPYLVIVDAFTDLRQALLDNSTGDLVRMGDEFLSLPSLDSVLNDYLQIQLDELYPEGGLDPEAIYVNSFITLDEEDEHGETHSIQREISSSTLTEAVLAYYRSGSWPTTQTREFRSSVGLEEEYARRGLPAINDANRFEALISQASTELPTLFEKALAQFWSSPFAGKHTRSDYFADVLTQRFAEELKLHEYSGDISPAEKTWLSEVCQLPSNASSPAADTLRIDHLSYTAPGENEIFFAGAFLVSHALPTSSRVFLYVPNEGLESFENRHTLKAQLEARQERPGSLNNLLSCLSLNEHLVSQAPAGFGFQGQKLDKAVFPDRVDSIIGKQLANVRYLLKLLKKKHEKVAINDAIDYALDVRAMFDSRLPALEEQPRWDHLKVSSEATKPYPIEAPSAFQPPSISPDDPTETALRSLTALDSWTRELWERRPTIRSFSQARVQGYLTYANSNLLPADIHIEAEDNTLSAAAPSLVSYSSNLTDLLIEQLTGYAQAKGYTGTGHAYKVVNGVQHELGENQPGQPALQTMLGLAKTDFLKHYLEELKRFYSIADIQGHSIKDTLIKIRYAALWHELNLRSVDQSLDEHARKLLVTVLDSPVRTMRKTLNGFRPEVYSIALSAGEQPDWVKLANCFVIAERGGLGPEYSPEDSGRVILWTPERGMEPFNALPILLSQLNARLLDVCERSSLLDNVSWKQRSSILEHTASKIELKVIDGDFQEVLQQWQIDAELATSEQLFQLAQRSQLSAQHALDLMQHQPPDIRAAINLDTLIAGTQNALFQYTLPDWLRTKAISEQQEYLEALRAYRRSMEAEKNYLHEIPDLHDFARSKLKTLLDAEDPDHPLNPDLINVTITHYESALAPTGEPPFFYTANALGTAPHTTENLTQFALKTYAQVNGAAILIGFKNSSLPAPEWLTPSYLQKAFRTLDIGKAYVKTLRAQLDEGKPGVDERKRLFATQLPAQLIEQALAMRLQGLLTNTAYLFIKQVMTMPDDLAREPLDGVSIVVRPLELIPDKDLKADAALGMYLIGPKPPAAGPLILYTAYSEDFGFKEYRDEAHLISDLQTSTPLQTQVLERMSNAAAKIYANGGFSEPHIPFSDLPTRTPGPISLSSKPFAGNLLNALFTENTALLISMAESQSITAAQARWERLKFLLTPVIHAGLMFAPGIVMLPFVIWSSLQLVTQAAEAIKTSRWGDACDIVIMSLLQMVAMHHLRLQPGRAGSSALEIDRMMRPTGLAWADHPMSVEQITRLREFELPGIELISLQRDETPGVFRDPISQRRCVPVQGRVYRIDKHAGEWRMVNDDRTGPTLKRNQIGVWEITTTPLSRSIARVFEGASATARAKLEIDFDAQGMTQIRTRYPAKARALQDAYKTAFMKLLGCRFTLRKPVPGTPRDPRVISIIKDILSVPDVTPALYEQINAMTSTLLDELWARSMNTYNSKRYVIGTTITADTVVAFSVPGDPERRIFFTEHFFDPSLRGEDYPVIGSFDQGSHARANTLIHELSHLVLGTKDLADAWSEYPPTARVDTTRLEPFQTPDWIISSRRKALSRSTPAENLFKEPLNHTAEETILKVSGTPNLNAARLAFLYDSKVRARLILSNADSVALLISELAALDSAWSAGSLTPLSTNLETL</sequence>
<dbReference type="GO" id="GO:0008237">
    <property type="term" value="F:metallopeptidase activity"/>
    <property type="evidence" value="ECO:0007669"/>
    <property type="project" value="InterPro"/>
</dbReference>
<dbReference type="Pfam" id="PF20178">
    <property type="entry name" value="ToxA_N"/>
    <property type="match status" value="2"/>
</dbReference>